<dbReference type="GO" id="GO:0003677">
    <property type="term" value="F:DNA binding"/>
    <property type="evidence" value="ECO:0007669"/>
    <property type="project" value="UniProtKB-KW"/>
</dbReference>
<accession>A0ABQ1YPK2</accession>
<dbReference type="InterPro" id="IPR001789">
    <property type="entry name" value="Sig_transdc_resp-reg_receiver"/>
</dbReference>
<organism evidence="6 7">
    <name type="scientific">Dyadobacter endophyticus</name>
    <dbReference type="NCBI Taxonomy" id="1749036"/>
    <lineage>
        <taxon>Bacteria</taxon>
        <taxon>Pseudomonadati</taxon>
        <taxon>Bacteroidota</taxon>
        <taxon>Cytophagia</taxon>
        <taxon>Cytophagales</taxon>
        <taxon>Spirosomataceae</taxon>
        <taxon>Dyadobacter</taxon>
    </lineage>
</organism>
<dbReference type="PROSITE" id="PS50110">
    <property type="entry name" value="RESPONSE_REGULATORY"/>
    <property type="match status" value="1"/>
</dbReference>
<sequence>MNQLTRILLVDDHELVLWALVAIIREKLPDTQVLSASTFDQGLETIKNTPVDLIILDIDVPGGNSTKMIEKLKSLRADIRVLIHTAMEEEDYSIKYLTAGADGFLSKASPLPTVAEAIQTVLRGEKYMSSKTQNLLANSYLKSVTNPTKPKEASTITPREAEIITLLLQGKWTKEIASQLGIKWSTVSTHKLSIFEKFGVTNVIQLYKKILQDYPDLIDVSTTQVKPKS</sequence>
<feature type="domain" description="Response regulatory" evidence="5">
    <location>
        <begin position="6"/>
        <end position="122"/>
    </location>
</feature>
<evidence type="ECO:0000259" key="4">
    <source>
        <dbReference type="PROSITE" id="PS50043"/>
    </source>
</evidence>
<dbReference type="PANTHER" id="PTHR43214:SF43">
    <property type="entry name" value="TWO-COMPONENT RESPONSE REGULATOR"/>
    <property type="match status" value="1"/>
</dbReference>
<name>A0ABQ1YPK2_9BACT</name>
<keyword evidence="2 6" id="KW-0238">DNA-binding</keyword>
<dbReference type="SUPFAM" id="SSF52172">
    <property type="entry name" value="CheY-like"/>
    <property type="match status" value="1"/>
</dbReference>
<dbReference type="InterPro" id="IPR011006">
    <property type="entry name" value="CheY-like_superfamily"/>
</dbReference>
<dbReference type="PANTHER" id="PTHR43214">
    <property type="entry name" value="TWO-COMPONENT RESPONSE REGULATOR"/>
    <property type="match status" value="1"/>
</dbReference>
<evidence type="ECO:0000313" key="7">
    <source>
        <dbReference type="Proteomes" id="UP000600214"/>
    </source>
</evidence>
<dbReference type="InterPro" id="IPR039420">
    <property type="entry name" value="WalR-like"/>
</dbReference>
<feature type="domain" description="HTH luxR-type" evidence="4">
    <location>
        <begin position="149"/>
        <end position="214"/>
    </location>
</feature>
<evidence type="ECO:0000313" key="6">
    <source>
        <dbReference type="EMBL" id="GGH33626.1"/>
    </source>
</evidence>
<dbReference type="PROSITE" id="PS50043">
    <property type="entry name" value="HTH_LUXR_2"/>
    <property type="match status" value="1"/>
</dbReference>
<dbReference type="SMART" id="SM00448">
    <property type="entry name" value="REC"/>
    <property type="match status" value="1"/>
</dbReference>
<dbReference type="PROSITE" id="PS00622">
    <property type="entry name" value="HTH_LUXR_1"/>
    <property type="match status" value="1"/>
</dbReference>
<dbReference type="RefSeq" id="WP_188931995.1">
    <property type="nucleotide sequence ID" value="NZ_BMIA01000001.1"/>
</dbReference>
<dbReference type="SMART" id="SM00421">
    <property type="entry name" value="HTH_LUXR"/>
    <property type="match status" value="1"/>
</dbReference>
<dbReference type="CDD" id="cd06170">
    <property type="entry name" value="LuxR_C_like"/>
    <property type="match status" value="1"/>
</dbReference>
<dbReference type="InterPro" id="IPR016032">
    <property type="entry name" value="Sig_transdc_resp-reg_C-effctor"/>
</dbReference>
<dbReference type="SUPFAM" id="SSF46894">
    <property type="entry name" value="C-terminal effector domain of the bipartite response regulators"/>
    <property type="match status" value="1"/>
</dbReference>
<gene>
    <name evidence="6" type="ORF">GCM10007423_24020</name>
</gene>
<comment type="caution">
    <text evidence="6">The sequence shown here is derived from an EMBL/GenBank/DDBJ whole genome shotgun (WGS) entry which is preliminary data.</text>
</comment>
<evidence type="ECO:0000256" key="1">
    <source>
        <dbReference type="ARBA" id="ARBA00022553"/>
    </source>
</evidence>
<evidence type="ECO:0000256" key="2">
    <source>
        <dbReference type="ARBA" id="ARBA00023125"/>
    </source>
</evidence>
<dbReference type="InterPro" id="IPR058245">
    <property type="entry name" value="NreC/VraR/RcsB-like_REC"/>
</dbReference>
<dbReference type="Proteomes" id="UP000600214">
    <property type="component" value="Unassembled WGS sequence"/>
</dbReference>
<dbReference type="PRINTS" id="PR00038">
    <property type="entry name" value="HTHLUXR"/>
</dbReference>
<evidence type="ECO:0000259" key="5">
    <source>
        <dbReference type="PROSITE" id="PS50110"/>
    </source>
</evidence>
<proteinExistence type="predicted"/>
<reference evidence="7" key="1">
    <citation type="journal article" date="2019" name="Int. J. Syst. Evol. Microbiol.">
        <title>The Global Catalogue of Microorganisms (GCM) 10K type strain sequencing project: providing services to taxonomists for standard genome sequencing and annotation.</title>
        <authorList>
            <consortium name="The Broad Institute Genomics Platform"/>
            <consortium name="The Broad Institute Genome Sequencing Center for Infectious Disease"/>
            <person name="Wu L."/>
            <person name="Ma J."/>
        </authorList>
    </citation>
    <scope>NUCLEOTIDE SEQUENCE [LARGE SCALE GENOMIC DNA]</scope>
    <source>
        <strain evidence="7">CGMCC 1.15288</strain>
    </source>
</reference>
<dbReference type="InterPro" id="IPR000792">
    <property type="entry name" value="Tscrpt_reg_LuxR_C"/>
</dbReference>
<dbReference type="Pfam" id="PF00072">
    <property type="entry name" value="Response_reg"/>
    <property type="match status" value="1"/>
</dbReference>
<dbReference type="EMBL" id="BMIA01000001">
    <property type="protein sequence ID" value="GGH33626.1"/>
    <property type="molecule type" value="Genomic_DNA"/>
</dbReference>
<evidence type="ECO:0000256" key="3">
    <source>
        <dbReference type="PROSITE-ProRule" id="PRU00169"/>
    </source>
</evidence>
<dbReference type="Gene3D" id="3.40.50.2300">
    <property type="match status" value="1"/>
</dbReference>
<dbReference type="Pfam" id="PF00196">
    <property type="entry name" value="GerE"/>
    <property type="match status" value="1"/>
</dbReference>
<protein>
    <submittedName>
        <fullName evidence="6">DNA-binding response regulator</fullName>
    </submittedName>
</protein>
<keyword evidence="1 3" id="KW-0597">Phosphoprotein</keyword>
<feature type="modified residue" description="4-aspartylphosphate" evidence="3">
    <location>
        <position position="57"/>
    </location>
</feature>
<dbReference type="CDD" id="cd17535">
    <property type="entry name" value="REC_NarL-like"/>
    <property type="match status" value="1"/>
</dbReference>
<keyword evidence="7" id="KW-1185">Reference proteome</keyword>